<organism evidence="1">
    <name type="scientific">Salmonella phage vB_SEnST11_KE25</name>
    <dbReference type="NCBI Taxonomy" id="3161176"/>
    <lineage>
        <taxon>Viruses</taxon>
        <taxon>Duplodnaviria</taxon>
        <taxon>Heunggongvirae</taxon>
        <taxon>Uroviricota</taxon>
        <taxon>Caudoviricetes</taxon>
        <taxon>Rosemountvirus</taxon>
    </lineage>
</organism>
<accession>A0AAU8GFP6</accession>
<dbReference type="EMBL" id="PP856724">
    <property type="protein sequence ID" value="XCH40794.1"/>
    <property type="molecule type" value="Genomic_DNA"/>
</dbReference>
<protein>
    <submittedName>
        <fullName evidence="1">Tail fiber protein</fullName>
    </submittedName>
</protein>
<evidence type="ECO:0000313" key="1">
    <source>
        <dbReference type="EMBL" id="XCH40794.1"/>
    </source>
</evidence>
<sequence>MATGDEEIQAQLEKLTTAVQIVHDFGQSSAESIDNPEGGVIRTIEGINKAIDDALPNYADAGAAATAAKDARDEAKAAQAAAEAAAANAGGAVASAIYKVKTYAGAASIAVTPMEATIHVLNLDRASIAISVGATSDAAGMARQITLYLNQTVGSSKVTWPANIKWANGRVPILSFTKDYQDVVTLITIDGGTNWKGFFNGGWITNA</sequence>
<name>A0AAU8GFP6_9CAUD</name>
<reference evidence="1" key="1">
    <citation type="submission" date="2024-05" db="EMBL/GenBank/DDBJ databases">
        <authorList>
            <person name="Mugo M.M."/>
            <person name="Musyoki A.M."/>
            <person name="Makumi A.M."/>
            <person name="Mutai I."/>
            <person name="Drechsel O."/>
            <person name="Kering K.K."/>
            <person name="Muturi P."/>
            <person name="Mbae C.K."/>
            <person name="Kariuki S.M."/>
        </authorList>
    </citation>
    <scope>NUCLEOTIDE SEQUENCE</scope>
</reference>
<gene>
    <name evidence="1" type="ORF">TCZZUYSU_CDS0023</name>
</gene>
<proteinExistence type="predicted"/>